<dbReference type="GO" id="GO:0008270">
    <property type="term" value="F:zinc ion binding"/>
    <property type="evidence" value="ECO:0007669"/>
    <property type="project" value="UniProtKB-KW"/>
</dbReference>
<dbReference type="PROSITE" id="PS50157">
    <property type="entry name" value="ZINC_FINGER_C2H2_2"/>
    <property type="match status" value="1"/>
</dbReference>
<keyword evidence="1" id="KW-0479">Metal-binding</keyword>
<feature type="region of interest" description="Disordered" evidence="2">
    <location>
        <begin position="1"/>
        <end position="26"/>
    </location>
</feature>
<reference evidence="5 6" key="1">
    <citation type="submission" date="2022-11" db="UniProtKB">
        <authorList>
            <consortium name="WormBaseParasite"/>
        </authorList>
    </citation>
    <scope>IDENTIFICATION</scope>
</reference>
<feature type="compositionally biased region" description="Polar residues" evidence="2">
    <location>
        <begin position="544"/>
        <end position="554"/>
    </location>
</feature>
<evidence type="ECO:0000313" key="6">
    <source>
        <dbReference type="WBParaSite" id="ACRNAN_Path_701.g2634.t2"/>
    </source>
</evidence>
<evidence type="ECO:0000259" key="3">
    <source>
        <dbReference type="PROSITE" id="PS50157"/>
    </source>
</evidence>
<keyword evidence="1" id="KW-0862">Zinc</keyword>
<evidence type="ECO:0000313" key="5">
    <source>
        <dbReference type="WBParaSite" id="ACRNAN_Path_701.g2634.t1"/>
    </source>
</evidence>
<sequence length="589" mass="67169">MLLGSAKSIKEEPGETVDSASSPVPVSKLKKKAAFEAWHSKKFDEILNSHQTSPEEPENNAPCDVRKKPRVSTTDLSELRKILSAPSAFAQNEACHTNFKEPLVHMNTSSPTNSNNGFENFTIEQTAQLHSFASNSNMDVMTLLLKQLDTKALLTLLHQSLVSAQNHTFLPQIIPNFATNMDFSMHKPDSPILQTSVIPQHQPTSTTSFSSNISPHMIRDTLKPVERRTSPQTADDATSTVIKAKKLTTPRLSRHNDAAYYPNIQCILCKEWVCSRNRQMHIESHLQYRPYKCSSCAYDNRKEIFIELHISKAHPEGATVIYTPNPDLEHRAWLMAEKCLHHTREVLSKGFPINNPSMARLNKSKEIAKQVQEELNSEKSEGDIEKTNWAPILEKHEANRYAVQYRPRIYNALRIEKSQIIEESRIRGLMPDLTEVANRETKCELCSNFVLSSHNVMEEHVRIHLNQASYRCPFPQCQMCHNSKNFVTRHMKEVHKIKKHPIDLVQMDENLRMDFAEIYQQSASTDSQTMPKAKTPPIIKLGNMNPTTNGQQQTDEPRDLKSLYSTLSSLLFDDTEVKDRTKSLFKEES</sequence>
<dbReference type="AlphaFoldDB" id="A0A914CA49"/>
<proteinExistence type="predicted"/>
<dbReference type="SMART" id="SM00355">
    <property type="entry name" value="ZnF_C2H2"/>
    <property type="match status" value="4"/>
</dbReference>
<dbReference type="WBParaSite" id="ACRNAN_Path_701.g2634.t1">
    <property type="protein sequence ID" value="ACRNAN_Path_701.g2634.t1"/>
    <property type="gene ID" value="ACRNAN_Path_701.g2634"/>
</dbReference>
<name>A0A914CA49_9BILA</name>
<accession>A0A914CA49</accession>
<organism evidence="4 5">
    <name type="scientific">Acrobeloides nanus</name>
    <dbReference type="NCBI Taxonomy" id="290746"/>
    <lineage>
        <taxon>Eukaryota</taxon>
        <taxon>Metazoa</taxon>
        <taxon>Ecdysozoa</taxon>
        <taxon>Nematoda</taxon>
        <taxon>Chromadorea</taxon>
        <taxon>Rhabditida</taxon>
        <taxon>Tylenchina</taxon>
        <taxon>Cephalobomorpha</taxon>
        <taxon>Cephaloboidea</taxon>
        <taxon>Cephalobidae</taxon>
        <taxon>Acrobeloides</taxon>
    </lineage>
</organism>
<dbReference type="WBParaSite" id="ACRNAN_Path_701.g2634.t2">
    <property type="protein sequence ID" value="ACRNAN_Path_701.g2634.t2"/>
    <property type="gene ID" value="ACRNAN_Path_701.g2634"/>
</dbReference>
<feature type="domain" description="C2H2-type" evidence="3">
    <location>
        <begin position="470"/>
        <end position="500"/>
    </location>
</feature>
<feature type="region of interest" description="Disordered" evidence="2">
    <location>
        <begin position="522"/>
        <end position="557"/>
    </location>
</feature>
<evidence type="ECO:0000256" key="2">
    <source>
        <dbReference type="SAM" id="MobiDB-lite"/>
    </source>
</evidence>
<keyword evidence="1" id="KW-0863">Zinc-finger</keyword>
<keyword evidence="4" id="KW-1185">Reference proteome</keyword>
<dbReference type="InterPro" id="IPR013087">
    <property type="entry name" value="Znf_C2H2_type"/>
</dbReference>
<feature type="region of interest" description="Disordered" evidence="2">
    <location>
        <begin position="46"/>
        <end position="70"/>
    </location>
</feature>
<evidence type="ECO:0000313" key="4">
    <source>
        <dbReference type="Proteomes" id="UP000887540"/>
    </source>
</evidence>
<dbReference type="Proteomes" id="UP000887540">
    <property type="component" value="Unplaced"/>
</dbReference>
<protein>
    <submittedName>
        <fullName evidence="5 6">C2H2-type domain-containing protein</fullName>
    </submittedName>
</protein>
<dbReference type="Gene3D" id="3.30.160.60">
    <property type="entry name" value="Classic Zinc Finger"/>
    <property type="match status" value="1"/>
</dbReference>
<evidence type="ECO:0000256" key="1">
    <source>
        <dbReference type="PROSITE-ProRule" id="PRU00042"/>
    </source>
</evidence>